<accession>A0A9P5Y2U9</accession>
<reference evidence="2" key="1">
    <citation type="submission" date="2020-11" db="EMBL/GenBank/DDBJ databases">
        <authorList>
            <consortium name="DOE Joint Genome Institute"/>
            <person name="Ahrendt S."/>
            <person name="Riley R."/>
            <person name="Andreopoulos W."/>
            <person name="Labutti K."/>
            <person name="Pangilinan J."/>
            <person name="Ruiz-Duenas F.J."/>
            <person name="Barrasa J.M."/>
            <person name="Sanchez-Garcia M."/>
            <person name="Camarero S."/>
            <person name="Miyauchi S."/>
            <person name="Serrano A."/>
            <person name="Linde D."/>
            <person name="Babiker R."/>
            <person name="Drula E."/>
            <person name="Ayuso-Fernandez I."/>
            <person name="Pacheco R."/>
            <person name="Padilla G."/>
            <person name="Ferreira P."/>
            <person name="Barriuso J."/>
            <person name="Kellner H."/>
            <person name="Castanera R."/>
            <person name="Alfaro M."/>
            <person name="Ramirez L."/>
            <person name="Pisabarro A.G."/>
            <person name="Kuo A."/>
            <person name="Tritt A."/>
            <person name="Lipzen A."/>
            <person name="He G."/>
            <person name="Yan M."/>
            <person name="Ng V."/>
            <person name="Cullen D."/>
            <person name="Martin F."/>
            <person name="Rosso M.-N."/>
            <person name="Henrissat B."/>
            <person name="Hibbett D."/>
            <person name="Martinez A.T."/>
            <person name="Grigoriev I.V."/>
        </authorList>
    </citation>
    <scope>NUCLEOTIDE SEQUENCE</scope>
    <source>
        <strain evidence="2">CBS 247.69</strain>
    </source>
</reference>
<dbReference type="Proteomes" id="UP000807353">
    <property type="component" value="Unassembled WGS sequence"/>
</dbReference>
<keyword evidence="3" id="KW-1185">Reference proteome</keyword>
<feature type="region of interest" description="Disordered" evidence="1">
    <location>
        <begin position="412"/>
        <end position="517"/>
    </location>
</feature>
<feature type="compositionally biased region" description="Basic and acidic residues" evidence="1">
    <location>
        <begin position="471"/>
        <end position="496"/>
    </location>
</feature>
<gene>
    <name evidence="2" type="ORF">BDZ94DRAFT_1290334</name>
</gene>
<dbReference type="AlphaFoldDB" id="A0A9P5Y2U9"/>
<feature type="region of interest" description="Disordered" evidence="1">
    <location>
        <begin position="264"/>
        <end position="289"/>
    </location>
</feature>
<feature type="compositionally biased region" description="Basic and acidic residues" evidence="1">
    <location>
        <begin position="452"/>
        <end position="464"/>
    </location>
</feature>
<protein>
    <submittedName>
        <fullName evidence="2">Uncharacterized protein</fullName>
    </submittedName>
</protein>
<dbReference type="OrthoDB" id="2409325at2759"/>
<evidence type="ECO:0000256" key="1">
    <source>
        <dbReference type="SAM" id="MobiDB-lite"/>
    </source>
</evidence>
<comment type="caution">
    <text evidence="2">The sequence shown here is derived from an EMBL/GenBank/DDBJ whole genome shotgun (WGS) entry which is preliminary data.</text>
</comment>
<organism evidence="2 3">
    <name type="scientific">Collybia nuda</name>
    <dbReference type="NCBI Taxonomy" id="64659"/>
    <lineage>
        <taxon>Eukaryota</taxon>
        <taxon>Fungi</taxon>
        <taxon>Dikarya</taxon>
        <taxon>Basidiomycota</taxon>
        <taxon>Agaricomycotina</taxon>
        <taxon>Agaricomycetes</taxon>
        <taxon>Agaricomycetidae</taxon>
        <taxon>Agaricales</taxon>
        <taxon>Tricholomatineae</taxon>
        <taxon>Clitocybaceae</taxon>
        <taxon>Collybia</taxon>
    </lineage>
</organism>
<evidence type="ECO:0000313" key="2">
    <source>
        <dbReference type="EMBL" id="KAF9462273.1"/>
    </source>
</evidence>
<feature type="compositionally biased region" description="Basic and acidic residues" evidence="1">
    <location>
        <begin position="54"/>
        <end position="65"/>
    </location>
</feature>
<name>A0A9P5Y2U9_9AGAR</name>
<feature type="region of interest" description="Disordered" evidence="1">
    <location>
        <begin position="1"/>
        <end position="85"/>
    </location>
</feature>
<dbReference type="EMBL" id="MU150273">
    <property type="protein sequence ID" value="KAF9462273.1"/>
    <property type="molecule type" value="Genomic_DNA"/>
</dbReference>
<evidence type="ECO:0000313" key="3">
    <source>
        <dbReference type="Proteomes" id="UP000807353"/>
    </source>
</evidence>
<sequence>MPESVAQRIVPGAPPPVPLSKSQKKKRKAKKPTESVPDSPVALTDAGSATLIDRAPEEAEIREESVAPELVVQPEEQAPPLPEEDVLLKPSPIVDLIHKRLKATTKKISRISVYASTDPEKLNDDQKRTLKTLPTLEAVQKELSEVKKAVENHESELVQELTVKRLEADRIEKTRIADAVSVAAVSISSKTADVLDVLRLRSLLVAGELESFPESATIFAVGAVLLGSDSESKQAVLGGLLSGAGEFEGVSYSQLLEVTQLHLNPPRPSTPIEVEEDQVEEQPAAPPAEPDVAVAGIPAIPTSGSFHFMQASELEAAPFEDGAEWVKHSDAAGHDPEQVSSQAPNGHDENLPGVTPAGPIDWAADDNAELPSIAGLQAKFGASGTATPVPETPEEPETVAAPINGHVTEVSPTPAPVQEDDDGFTQARGGRGRGRGGFRGNDRGGFRGNYRGGDRGGYRGDRGGFRGGYRGGDRGGDRGGFRGGRGEWRGDGEYRGRGGRGRGRGDRGGARASPTPA</sequence>
<proteinExistence type="predicted"/>
<feature type="region of interest" description="Disordered" evidence="1">
    <location>
        <begin position="332"/>
        <end position="351"/>
    </location>
</feature>